<evidence type="ECO:0000313" key="1">
    <source>
        <dbReference type="EMBL" id="WGT46868.1"/>
    </source>
</evidence>
<dbReference type="EMBL" id="CP123967">
    <property type="protein sequence ID" value="WGT46868.1"/>
    <property type="molecule type" value="Genomic_DNA"/>
</dbReference>
<keyword evidence="2" id="KW-1185">Reference proteome</keyword>
<sequence length="74" mass="8514">MGLKRPPTLVARRNRLRLRLRDRLGLWLPTRLRLRDGLGLWVHDRLSSGCAFELGAPSGLVSCTREALVLRLRR</sequence>
<dbReference type="Proteomes" id="UP001244136">
    <property type="component" value="Chromosome"/>
</dbReference>
<organism evidence="1 2">
    <name type="scientific">Tessaracoccus lacteus</name>
    <dbReference type="NCBI Taxonomy" id="3041766"/>
    <lineage>
        <taxon>Bacteria</taxon>
        <taxon>Bacillati</taxon>
        <taxon>Actinomycetota</taxon>
        <taxon>Actinomycetes</taxon>
        <taxon>Propionibacteriales</taxon>
        <taxon>Propionibacteriaceae</taxon>
        <taxon>Tessaracoccus</taxon>
    </lineage>
</organism>
<evidence type="ECO:0000313" key="2">
    <source>
        <dbReference type="Proteomes" id="UP001244136"/>
    </source>
</evidence>
<name>A0ABY8PWR5_9ACTN</name>
<reference evidence="1 2" key="1">
    <citation type="journal article" date="2008" name="Int. J. Syst. Evol. Microbiol.">
        <title>Tessaracoccus flavescens sp. nov., isolated from marine sediment.</title>
        <authorList>
            <person name="Lee D.W."/>
            <person name="Lee S.D."/>
        </authorList>
    </citation>
    <scope>NUCLEOTIDE SEQUENCE [LARGE SCALE GENOMIC DNA]</scope>
    <source>
        <strain evidence="1 2">T21</strain>
    </source>
</reference>
<dbReference type="RefSeq" id="WP_281144620.1">
    <property type="nucleotide sequence ID" value="NZ_CP123967.1"/>
</dbReference>
<accession>A0ABY8PWR5</accession>
<gene>
    <name evidence="1" type="ORF">QH948_12120</name>
</gene>
<proteinExistence type="predicted"/>
<protein>
    <submittedName>
        <fullName evidence="1">Uncharacterized protein</fullName>
    </submittedName>
</protein>